<organism evidence="6 7">
    <name type="scientific">Paraburkholderia kururiensis</name>
    <dbReference type="NCBI Taxonomy" id="984307"/>
    <lineage>
        <taxon>Bacteria</taxon>
        <taxon>Pseudomonadati</taxon>
        <taxon>Pseudomonadota</taxon>
        <taxon>Betaproteobacteria</taxon>
        <taxon>Burkholderiales</taxon>
        <taxon>Burkholderiaceae</taxon>
        <taxon>Paraburkholderia</taxon>
    </lineage>
</organism>
<dbReference type="SUPFAM" id="SSF51735">
    <property type="entry name" value="NAD(P)-binding Rossmann-fold domains"/>
    <property type="match status" value="1"/>
</dbReference>
<comment type="similarity">
    <text evidence="3">Belongs to the D-isomer specific 2-hydroxyacid dehydrogenase family.</text>
</comment>
<dbReference type="RefSeq" id="WP_114812605.1">
    <property type="nucleotide sequence ID" value="NZ_CP139965.1"/>
</dbReference>
<dbReference type="InterPro" id="IPR029752">
    <property type="entry name" value="D-isomer_DH_CS1"/>
</dbReference>
<feature type="domain" description="D-isomer specific 2-hydroxyacid dehydrogenase catalytic" evidence="4">
    <location>
        <begin position="51"/>
        <end position="316"/>
    </location>
</feature>
<dbReference type="InterPro" id="IPR006140">
    <property type="entry name" value="D-isomer_DH_NAD-bd"/>
</dbReference>
<dbReference type="Gene3D" id="3.40.50.720">
    <property type="entry name" value="NAD(P)-binding Rossmann-like Domain"/>
    <property type="match status" value="2"/>
</dbReference>
<evidence type="ECO:0000313" key="7">
    <source>
        <dbReference type="Proteomes" id="UP001325479"/>
    </source>
</evidence>
<evidence type="ECO:0000313" key="6">
    <source>
        <dbReference type="EMBL" id="WQD77784.1"/>
    </source>
</evidence>
<dbReference type="InterPro" id="IPR036291">
    <property type="entry name" value="NAD(P)-bd_dom_sf"/>
</dbReference>
<evidence type="ECO:0000256" key="1">
    <source>
        <dbReference type="ARBA" id="ARBA00023002"/>
    </source>
</evidence>
<evidence type="ECO:0000259" key="4">
    <source>
        <dbReference type="Pfam" id="PF00389"/>
    </source>
</evidence>
<dbReference type="SUPFAM" id="SSF52283">
    <property type="entry name" value="Formate/glycerate dehydrogenase catalytic domain-like"/>
    <property type="match status" value="1"/>
</dbReference>
<gene>
    <name evidence="6" type="ORF">U0042_27735</name>
</gene>
<dbReference type="EMBL" id="CP139965">
    <property type="protein sequence ID" value="WQD77784.1"/>
    <property type="molecule type" value="Genomic_DNA"/>
</dbReference>
<sequence length="318" mass="33217">MKPFLLVLIPLTEASLADVTAAFETRSSVPLDVLYAPDNAARSAAIESHGAHVRAVLTNGTTGLTADEIDRMPALEFVSALGAGYENIALDHARARGITLVNGAGTNDDCVADHAFALLLAAVRDVVQLDAACRAGIWRDALPLTPSVSGKRLGIVGLGNIGRKVARRAEGFGIEVGYHNRQPREGMPYRYFDSVPALAQWSDFLVVATPGGAATRHMIDAAVMQALGPQGYLVNVSRGSVVDTAALAAALEQGTLAGAALDVYEGEPQPPAALLHLKNVVLTPHVGGRSPEAIAASVRNFIANAVRHFAGEALLTPI</sequence>
<dbReference type="Pfam" id="PF02826">
    <property type="entry name" value="2-Hacid_dh_C"/>
    <property type="match status" value="1"/>
</dbReference>
<dbReference type="PROSITE" id="PS00065">
    <property type="entry name" value="D_2_HYDROXYACID_DH_1"/>
    <property type="match status" value="1"/>
</dbReference>
<accession>A0ABZ0WKB7</accession>
<keyword evidence="1 3" id="KW-0560">Oxidoreductase</keyword>
<dbReference type="PANTHER" id="PTHR10996">
    <property type="entry name" value="2-HYDROXYACID DEHYDROGENASE-RELATED"/>
    <property type="match status" value="1"/>
</dbReference>
<proteinExistence type="inferred from homology"/>
<dbReference type="CDD" id="cd12156">
    <property type="entry name" value="HPPR"/>
    <property type="match status" value="1"/>
</dbReference>
<protein>
    <submittedName>
        <fullName evidence="6">2-hydroxyacid dehydrogenase</fullName>
    </submittedName>
</protein>
<evidence type="ECO:0000256" key="3">
    <source>
        <dbReference type="RuleBase" id="RU003719"/>
    </source>
</evidence>
<reference evidence="6 7" key="1">
    <citation type="submission" date="2023-12" db="EMBL/GenBank/DDBJ databases">
        <title>Genome sequencing and assembly of bacterial species from a model synthetic community.</title>
        <authorList>
            <person name="Hogle S.L."/>
        </authorList>
    </citation>
    <scope>NUCLEOTIDE SEQUENCE [LARGE SCALE GENOMIC DNA]</scope>
    <source>
        <strain evidence="6 7">HAMBI 2494</strain>
    </source>
</reference>
<feature type="domain" description="D-isomer specific 2-hydroxyacid dehydrogenase NAD-binding" evidence="5">
    <location>
        <begin position="116"/>
        <end position="287"/>
    </location>
</feature>
<evidence type="ECO:0000259" key="5">
    <source>
        <dbReference type="Pfam" id="PF02826"/>
    </source>
</evidence>
<dbReference type="Pfam" id="PF00389">
    <property type="entry name" value="2-Hacid_dh"/>
    <property type="match status" value="1"/>
</dbReference>
<dbReference type="InterPro" id="IPR006139">
    <property type="entry name" value="D-isomer_2_OHA_DH_cat_dom"/>
</dbReference>
<name>A0ABZ0WKB7_9BURK</name>
<keyword evidence="2" id="KW-0520">NAD</keyword>
<dbReference type="InterPro" id="IPR050223">
    <property type="entry name" value="D-isomer_2-hydroxyacid_DH"/>
</dbReference>
<dbReference type="PANTHER" id="PTHR10996:SF178">
    <property type="entry name" value="2-HYDROXYACID DEHYDROGENASE YGL185C-RELATED"/>
    <property type="match status" value="1"/>
</dbReference>
<dbReference type="Proteomes" id="UP001325479">
    <property type="component" value="Chromosome"/>
</dbReference>
<keyword evidence="7" id="KW-1185">Reference proteome</keyword>
<evidence type="ECO:0000256" key="2">
    <source>
        <dbReference type="ARBA" id="ARBA00023027"/>
    </source>
</evidence>